<gene>
    <name evidence="1" type="ORF">KSX_93720</name>
</gene>
<evidence type="ECO:0000313" key="2">
    <source>
        <dbReference type="Proteomes" id="UP000612362"/>
    </source>
</evidence>
<keyword evidence="2" id="KW-1185">Reference proteome</keyword>
<proteinExistence type="predicted"/>
<sequence>MLERAQDGELCMKGCGGINDLVSAHTLQVDGFNGDHQALVFALASLVDGGIATFTDLLKETIFLVQE</sequence>
<reference evidence="1" key="1">
    <citation type="submission" date="2020-10" db="EMBL/GenBank/DDBJ databases">
        <title>Taxonomic study of unclassified bacteria belonging to the class Ktedonobacteria.</title>
        <authorList>
            <person name="Yabe S."/>
            <person name="Wang C.M."/>
            <person name="Zheng Y."/>
            <person name="Sakai Y."/>
            <person name="Cavaletti L."/>
            <person name="Monciardini P."/>
            <person name="Donadio S."/>
        </authorList>
    </citation>
    <scope>NUCLEOTIDE SEQUENCE</scope>
    <source>
        <strain evidence="1">SOSP1-1</strain>
    </source>
</reference>
<protein>
    <submittedName>
        <fullName evidence="1">Uncharacterized protein</fullName>
    </submittedName>
</protein>
<comment type="caution">
    <text evidence="1">The sequence shown here is derived from an EMBL/GenBank/DDBJ whole genome shotgun (WGS) entry which is preliminary data.</text>
</comment>
<organism evidence="1 2">
    <name type="scientific">Ktedonospora formicarum</name>
    <dbReference type="NCBI Taxonomy" id="2778364"/>
    <lineage>
        <taxon>Bacteria</taxon>
        <taxon>Bacillati</taxon>
        <taxon>Chloroflexota</taxon>
        <taxon>Ktedonobacteria</taxon>
        <taxon>Ktedonobacterales</taxon>
        <taxon>Ktedonobacteraceae</taxon>
        <taxon>Ktedonospora</taxon>
    </lineage>
</organism>
<dbReference type="EMBL" id="BNJF01000011">
    <property type="protein sequence ID" value="GHO51209.1"/>
    <property type="molecule type" value="Genomic_DNA"/>
</dbReference>
<dbReference type="Proteomes" id="UP000612362">
    <property type="component" value="Unassembled WGS sequence"/>
</dbReference>
<name>A0A8J3I7Z9_9CHLR</name>
<evidence type="ECO:0000313" key="1">
    <source>
        <dbReference type="EMBL" id="GHO51209.1"/>
    </source>
</evidence>
<accession>A0A8J3I7Z9</accession>
<dbReference type="AlphaFoldDB" id="A0A8J3I7Z9"/>